<keyword evidence="6" id="KW-1185">Reference proteome</keyword>
<dbReference type="NCBIfam" id="TIGR01978">
    <property type="entry name" value="sufC"/>
    <property type="match status" value="1"/>
</dbReference>
<dbReference type="SUPFAM" id="SSF52540">
    <property type="entry name" value="P-loop containing nucleoside triphosphate hydrolases"/>
    <property type="match status" value="1"/>
</dbReference>
<comment type="similarity">
    <text evidence="1">Belongs to the ABC transporter superfamily. Ycf16 family.</text>
</comment>
<dbReference type="PROSITE" id="PS50893">
    <property type="entry name" value="ABC_TRANSPORTER_2"/>
    <property type="match status" value="1"/>
</dbReference>
<keyword evidence="2" id="KW-0547">Nucleotide-binding</keyword>
<dbReference type="EMBL" id="FTMS01000001">
    <property type="protein sequence ID" value="SIP90800.1"/>
    <property type="molecule type" value="Genomic_DNA"/>
</dbReference>
<evidence type="ECO:0000256" key="1">
    <source>
        <dbReference type="ARBA" id="ARBA00006216"/>
    </source>
</evidence>
<sequence length="263" mass="29540">MKIEIKDLHARIADTDILKGVNLTLNSGEIHALMGPNGSGKSTLSNVMFGNETYEVTGGQILVDGQDILEMETHERAQLGLFLAFQYPVEIPGVTVGRFLKRAAEIRFPGDDARVRSFVKHLRSNMQYMEMDQQFINRYLNEGFSGGEKKRMEILQMLMLEPEFAILDETDSGLDIDALKIVSQGVNKLRDETPFGALIITHYQRMLDYIKPDFVHIMYQGRIVTSGGADLVGALEEHGYDWVKKQHGIQEEASHEQQPAGLA</sequence>
<dbReference type="GO" id="GO:0016887">
    <property type="term" value="F:ATP hydrolysis activity"/>
    <property type="evidence" value="ECO:0007669"/>
    <property type="project" value="InterPro"/>
</dbReference>
<proteinExistence type="inferred from homology"/>
<dbReference type="STRING" id="159291.SAMN05920897_101231"/>
<dbReference type="InterPro" id="IPR017871">
    <property type="entry name" value="ABC_transporter-like_CS"/>
</dbReference>
<dbReference type="Proteomes" id="UP000186400">
    <property type="component" value="Unassembled WGS sequence"/>
</dbReference>
<feature type="domain" description="ABC transporter" evidence="4">
    <location>
        <begin position="3"/>
        <end position="245"/>
    </location>
</feature>
<dbReference type="AlphaFoldDB" id="A0A1N6NFD4"/>
<dbReference type="PANTHER" id="PTHR43204">
    <property type="entry name" value="ABC TRANSPORTER I FAMILY MEMBER 6, CHLOROPLASTIC"/>
    <property type="match status" value="1"/>
</dbReference>
<name>A0A1N6NFD4_9SPIO</name>
<dbReference type="CDD" id="cd03217">
    <property type="entry name" value="ABC_FeS_Assembly"/>
    <property type="match status" value="1"/>
</dbReference>
<evidence type="ECO:0000256" key="2">
    <source>
        <dbReference type="ARBA" id="ARBA00022741"/>
    </source>
</evidence>
<dbReference type="SMART" id="SM00382">
    <property type="entry name" value="AAA"/>
    <property type="match status" value="1"/>
</dbReference>
<organism evidence="5 6">
    <name type="scientific">Alkalispirochaeta americana</name>
    <dbReference type="NCBI Taxonomy" id="159291"/>
    <lineage>
        <taxon>Bacteria</taxon>
        <taxon>Pseudomonadati</taxon>
        <taxon>Spirochaetota</taxon>
        <taxon>Spirochaetia</taxon>
        <taxon>Spirochaetales</taxon>
        <taxon>Spirochaetaceae</taxon>
        <taxon>Alkalispirochaeta</taxon>
    </lineage>
</organism>
<evidence type="ECO:0000256" key="3">
    <source>
        <dbReference type="ARBA" id="ARBA00022840"/>
    </source>
</evidence>
<dbReference type="InterPro" id="IPR010230">
    <property type="entry name" value="FeS-cluster_ATPase_SufC"/>
</dbReference>
<dbReference type="GO" id="GO:0005524">
    <property type="term" value="F:ATP binding"/>
    <property type="evidence" value="ECO:0007669"/>
    <property type="project" value="UniProtKB-KW"/>
</dbReference>
<gene>
    <name evidence="5" type="ORF">SAMN05920897_101231</name>
</gene>
<dbReference type="InterPro" id="IPR003439">
    <property type="entry name" value="ABC_transporter-like_ATP-bd"/>
</dbReference>
<evidence type="ECO:0000259" key="4">
    <source>
        <dbReference type="PROSITE" id="PS50893"/>
    </source>
</evidence>
<dbReference type="PANTHER" id="PTHR43204:SF1">
    <property type="entry name" value="ABC TRANSPORTER I FAMILY MEMBER 6, CHLOROPLASTIC"/>
    <property type="match status" value="1"/>
</dbReference>
<dbReference type="Pfam" id="PF00005">
    <property type="entry name" value="ABC_tran"/>
    <property type="match status" value="1"/>
</dbReference>
<dbReference type="PROSITE" id="PS00211">
    <property type="entry name" value="ABC_TRANSPORTER_1"/>
    <property type="match status" value="1"/>
</dbReference>
<dbReference type="InterPro" id="IPR003593">
    <property type="entry name" value="AAA+_ATPase"/>
</dbReference>
<dbReference type="OrthoDB" id="9806149at2"/>
<evidence type="ECO:0000313" key="5">
    <source>
        <dbReference type="EMBL" id="SIP90800.1"/>
    </source>
</evidence>
<reference evidence="5 6" key="1">
    <citation type="submission" date="2017-01" db="EMBL/GenBank/DDBJ databases">
        <authorList>
            <person name="Mah S.A."/>
            <person name="Swanson W.J."/>
            <person name="Moy G.W."/>
            <person name="Vacquier V.D."/>
        </authorList>
    </citation>
    <scope>NUCLEOTIDE SEQUENCE [LARGE SCALE GENOMIC DNA]</scope>
    <source>
        <strain evidence="5 6">ASpG1</strain>
    </source>
</reference>
<evidence type="ECO:0000313" key="6">
    <source>
        <dbReference type="Proteomes" id="UP000186400"/>
    </source>
</evidence>
<dbReference type="RefSeq" id="WP_076487449.1">
    <property type="nucleotide sequence ID" value="NZ_FTMS01000001.1"/>
</dbReference>
<dbReference type="InterPro" id="IPR027417">
    <property type="entry name" value="P-loop_NTPase"/>
</dbReference>
<dbReference type="Gene3D" id="3.40.50.300">
    <property type="entry name" value="P-loop containing nucleotide triphosphate hydrolases"/>
    <property type="match status" value="1"/>
</dbReference>
<protein>
    <submittedName>
        <fullName evidence="5">Iron-regulated ABC transporter ATPase subunit SufC</fullName>
    </submittedName>
</protein>
<keyword evidence="3" id="KW-0067">ATP-binding</keyword>
<accession>A0A1N6NFD4</accession>